<comment type="subcellular location">
    <subcellularLocation>
        <location evidence="7">Cell membrane</location>
        <topology evidence="7">Multi-pass membrane protein</topology>
    </subcellularLocation>
</comment>
<sequence length="287" mass="32175">MKILFSVGPLNIHFFGLMIAIGVIVAMTIIMYEAKQKGLDQDKVSNIVIWGILGIFVGARIGYVLFYDLPYYLENPIRILMIANGGLSVHGGIVGGLVTMGIITAKSKRYTFRELADLFAPPIILAQAISRVGCDVYGKVMETSRFWTLEVGSRGVHPVQMYEFLLNYAFFALLWILRKDRRLKGKIFGIYLMGFAVIRSTVELFRNNPEVFAGISVSHLLSLFIFIVGLIYLITAKNDKAMVDIKQDDMERGNHDYTFKSIVGTLIAVLALMGASVVVFYYVQLNF</sequence>
<evidence type="ECO:0000256" key="7">
    <source>
        <dbReference type="HAMAP-Rule" id="MF_01147"/>
    </source>
</evidence>
<feature type="transmembrane region" description="Helical" evidence="7">
    <location>
        <begin position="12"/>
        <end position="32"/>
    </location>
</feature>
<proteinExistence type="inferred from homology"/>
<dbReference type="PANTHER" id="PTHR30589">
    <property type="entry name" value="PROLIPOPROTEIN DIACYLGLYCERYL TRANSFERASE"/>
    <property type="match status" value="1"/>
</dbReference>
<evidence type="ECO:0000313" key="8">
    <source>
        <dbReference type="EMBL" id="SKB70557.1"/>
    </source>
</evidence>
<evidence type="ECO:0000256" key="1">
    <source>
        <dbReference type="ARBA" id="ARBA00007150"/>
    </source>
</evidence>
<evidence type="ECO:0000256" key="3">
    <source>
        <dbReference type="ARBA" id="ARBA00022679"/>
    </source>
</evidence>
<comment type="pathway">
    <text evidence="7">Protein modification; lipoprotein biosynthesis (diacylglyceryl transfer).</text>
</comment>
<keyword evidence="4 7" id="KW-0812">Transmembrane</keyword>
<comment type="function">
    <text evidence="7">Catalyzes the transfer of the diacylglyceryl group from phosphatidylglycerol to the sulfhydryl group of the N-terminal cysteine of a prolipoprotein, the first step in the formation of mature lipoproteins.</text>
</comment>
<dbReference type="PANTHER" id="PTHR30589:SF0">
    <property type="entry name" value="PHOSPHATIDYLGLYCEROL--PROLIPOPROTEIN DIACYLGLYCERYL TRANSFERASE"/>
    <property type="match status" value="1"/>
</dbReference>
<comment type="similarity">
    <text evidence="1 7">Belongs to the Lgt family.</text>
</comment>
<protein>
    <recommendedName>
        <fullName evidence="7">Phosphatidylglycerol--prolipoprotein diacylglyceryl transferase</fullName>
        <ecNumber evidence="7">2.5.1.145</ecNumber>
    </recommendedName>
</protein>
<dbReference type="EC" id="2.5.1.145" evidence="7"/>
<keyword evidence="8" id="KW-0449">Lipoprotein</keyword>
<keyword evidence="9" id="KW-1185">Reference proteome</keyword>
<dbReference type="AlphaFoldDB" id="A0A1T5DG11"/>
<reference evidence="9" key="1">
    <citation type="submission" date="2017-02" db="EMBL/GenBank/DDBJ databases">
        <authorList>
            <person name="Varghese N."/>
            <person name="Submissions S."/>
        </authorList>
    </citation>
    <scope>NUCLEOTIDE SEQUENCE [LARGE SCALE GENOMIC DNA]</scope>
    <source>
        <strain evidence="9">ATCC 35199</strain>
    </source>
</reference>
<dbReference type="GO" id="GO:0008961">
    <property type="term" value="F:phosphatidylglycerol-prolipoprotein diacylglyceryl transferase activity"/>
    <property type="evidence" value="ECO:0007669"/>
    <property type="project" value="UniProtKB-UniRule"/>
</dbReference>
<dbReference type="UniPathway" id="UPA00664"/>
<feature type="transmembrane region" description="Helical" evidence="7">
    <location>
        <begin position="44"/>
        <end position="67"/>
    </location>
</feature>
<dbReference type="GO" id="GO:0005886">
    <property type="term" value="C:plasma membrane"/>
    <property type="evidence" value="ECO:0007669"/>
    <property type="project" value="UniProtKB-SubCell"/>
</dbReference>
<keyword evidence="6 7" id="KW-0472">Membrane</keyword>
<evidence type="ECO:0000256" key="6">
    <source>
        <dbReference type="ARBA" id="ARBA00023136"/>
    </source>
</evidence>
<accession>A0A1T5DG11</accession>
<name>A0A1T5DG11_9FIRM</name>
<dbReference type="GO" id="GO:0042158">
    <property type="term" value="P:lipoprotein biosynthetic process"/>
    <property type="evidence" value="ECO:0007669"/>
    <property type="project" value="UniProtKB-UniRule"/>
</dbReference>
<dbReference type="InterPro" id="IPR001640">
    <property type="entry name" value="Lgt"/>
</dbReference>
<evidence type="ECO:0000256" key="2">
    <source>
        <dbReference type="ARBA" id="ARBA00022475"/>
    </source>
</evidence>
<keyword evidence="3 7" id="KW-0808">Transferase</keyword>
<dbReference type="RefSeq" id="WP_079590598.1">
    <property type="nucleotide sequence ID" value="NZ_FUYN01000009.1"/>
</dbReference>
<dbReference type="HAMAP" id="MF_01147">
    <property type="entry name" value="Lgt"/>
    <property type="match status" value="1"/>
</dbReference>
<evidence type="ECO:0000313" key="9">
    <source>
        <dbReference type="Proteomes" id="UP000243406"/>
    </source>
</evidence>
<dbReference type="Pfam" id="PF01790">
    <property type="entry name" value="LGT"/>
    <property type="match status" value="1"/>
</dbReference>
<dbReference type="Proteomes" id="UP000243406">
    <property type="component" value="Unassembled WGS sequence"/>
</dbReference>
<keyword evidence="5 7" id="KW-1133">Transmembrane helix</keyword>
<feature type="transmembrane region" description="Helical" evidence="7">
    <location>
        <begin position="257"/>
        <end position="283"/>
    </location>
</feature>
<dbReference type="EMBL" id="FUYN01000009">
    <property type="protein sequence ID" value="SKB70557.1"/>
    <property type="molecule type" value="Genomic_DNA"/>
</dbReference>
<keyword evidence="2 7" id="KW-1003">Cell membrane</keyword>
<feature type="transmembrane region" description="Helical" evidence="7">
    <location>
        <begin position="211"/>
        <end position="236"/>
    </location>
</feature>
<dbReference type="NCBIfam" id="TIGR00544">
    <property type="entry name" value="lgt"/>
    <property type="match status" value="1"/>
</dbReference>
<evidence type="ECO:0000256" key="4">
    <source>
        <dbReference type="ARBA" id="ARBA00022692"/>
    </source>
</evidence>
<evidence type="ECO:0000256" key="5">
    <source>
        <dbReference type="ARBA" id="ARBA00022989"/>
    </source>
</evidence>
<feature type="transmembrane region" description="Helical" evidence="7">
    <location>
        <begin position="79"/>
        <end position="103"/>
    </location>
</feature>
<gene>
    <name evidence="7" type="primary">lgt</name>
    <name evidence="8" type="ORF">SAMN02745120_2772</name>
</gene>
<comment type="catalytic activity">
    <reaction evidence="7">
        <text>L-cysteinyl-[prolipoprotein] + a 1,2-diacyl-sn-glycero-3-phospho-(1'-sn-glycerol) = an S-1,2-diacyl-sn-glyceryl-L-cysteinyl-[prolipoprotein] + sn-glycerol 1-phosphate + H(+)</text>
        <dbReference type="Rhea" id="RHEA:56712"/>
        <dbReference type="Rhea" id="RHEA-COMP:14679"/>
        <dbReference type="Rhea" id="RHEA-COMP:14680"/>
        <dbReference type="ChEBI" id="CHEBI:15378"/>
        <dbReference type="ChEBI" id="CHEBI:29950"/>
        <dbReference type="ChEBI" id="CHEBI:57685"/>
        <dbReference type="ChEBI" id="CHEBI:64716"/>
        <dbReference type="ChEBI" id="CHEBI:140658"/>
        <dbReference type="EC" id="2.5.1.145"/>
    </reaction>
</comment>
<feature type="binding site" evidence="7">
    <location>
        <position position="131"/>
    </location>
    <ligand>
        <name>a 1,2-diacyl-sn-glycero-3-phospho-(1'-sn-glycerol)</name>
        <dbReference type="ChEBI" id="CHEBI:64716"/>
    </ligand>
</feature>
<organism evidence="8 9">
    <name type="scientific">Acetoanaerobium noterae</name>
    <dbReference type="NCBI Taxonomy" id="745369"/>
    <lineage>
        <taxon>Bacteria</taxon>
        <taxon>Bacillati</taxon>
        <taxon>Bacillota</taxon>
        <taxon>Clostridia</taxon>
        <taxon>Peptostreptococcales</taxon>
        <taxon>Filifactoraceae</taxon>
        <taxon>Acetoanaerobium</taxon>
    </lineage>
</organism>
<feature type="transmembrane region" description="Helical" evidence="7">
    <location>
        <begin position="188"/>
        <end position="205"/>
    </location>
</feature>
<dbReference type="OrthoDB" id="871140at2"/>